<dbReference type="OrthoDB" id="6252674at2759"/>
<evidence type="ECO:0000256" key="1">
    <source>
        <dbReference type="SAM" id="SignalP"/>
    </source>
</evidence>
<feature type="signal peptide" evidence="1">
    <location>
        <begin position="1"/>
        <end position="21"/>
    </location>
</feature>
<evidence type="ECO:0000313" key="3">
    <source>
        <dbReference type="Proteomes" id="UP000278807"/>
    </source>
</evidence>
<dbReference type="WBParaSite" id="HNAJ_0000463901-mRNA-1">
    <property type="protein sequence ID" value="HNAJ_0000463901-mRNA-1"/>
    <property type="gene ID" value="HNAJ_0000463901"/>
</dbReference>
<reference evidence="4" key="1">
    <citation type="submission" date="2017-02" db="UniProtKB">
        <authorList>
            <consortium name="WormBaseParasite"/>
        </authorList>
    </citation>
    <scope>IDENTIFICATION</scope>
</reference>
<accession>A0A0R3TC50</accession>
<feature type="chain" id="PRO_5043131803" evidence="1">
    <location>
        <begin position="22"/>
        <end position="79"/>
    </location>
</feature>
<gene>
    <name evidence="2" type="ORF">HNAJ_LOCUS4637</name>
</gene>
<evidence type="ECO:0000313" key="4">
    <source>
        <dbReference type="WBParaSite" id="HNAJ_0000463901-mRNA-1"/>
    </source>
</evidence>
<keyword evidence="3" id="KW-1185">Reference proteome</keyword>
<keyword evidence="1" id="KW-0732">Signal</keyword>
<proteinExistence type="predicted"/>
<evidence type="ECO:0000313" key="2">
    <source>
        <dbReference type="EMBL" id="VDO00497.1"/>
    </source>
</evidence>
<protein>
    <submittedName>
        <fullName evidence="2 4">Uncharacterized protein</fullName>
    </submittedName>
</protein>
<sequence>MAFSKIFVMTFLLAAFVSTNAFKLKSREDGMRVVPSEMIPSLYRRYPPLADAELDLPSLIELYEIEKRRTPYSGGIFGR</sequence>
<dbReference type="Proteomes" id="UP000278807">
    <property type="component" value="Unassembled WGS sequence"/>
</dbReference>
<dbReference type="AlphaFoldDB" id="A0A0R3TC50"/>
<dbReference type="EMBL" id="UZAE01003409">
    <property type="protein sequence ID" value="VDO00497.1"/>
    <property type="molecule type" value="Genomic_DNA"/>
</dbReference>
<reference evidence="2 3" key="2">
    <citation type="submission" date="2018-11" db="EMBL/GenBank/DDBJ databases">
        <authorList>
            <consortium name="Pathogen Informatics"/>
        </authorList>
    </citation>
    <scope>NUCLEOTIDE SEQUENCE [LARGE SCALE GENOMIC DNA]</scope>
</reference>
<name>A0A0R3TC50_RODNA</name>
<organism evidence="4">
    <name type="scientific">Rodentolepis nana</name>
    <name type="common">Dwarf tapeworm</name>
    <name type="synonym">Hymenolepis nana</name>
    <dbReference type="NCBI Taxonomy" id="102285"/>
    <lineage>
        <taxon>Eukaryota</taxon>
        <taxon>Metazoa</taxon>
        <taxon>Spiralia</taxon>
        <taxon>Lophotrochozoa</taxon>
        <taxon>Platyhelminthes</taxon>
        <taxon>Cestoda</taxon>
        <taxon>Eucestoda</taxon>
        <taxon>Cyclophyllidea</taxon>
        <taxon>Hymenolepididae</taxon>
        <taxon>Rodentolepis</taxon>
    </lineage>
</organism>